<dbReference type="Proteomes" id="UP001642484">
    <property type="component" value="Unassembled WGS sequence"/>
</dbReference>
<feature type="compositionally biased region" description="Pro residues" evidence="1">
    <location>
        <begin position="679"/>
        <end position="690"/>
    </location>
</feature>
<organism evidence="2 3">
    <name type="scientific">Durusdinium trenchii</name>
    <dbReference type="NCBI Taxonomy" id="1381693"/>
    <lineage>
        <taxon>Eukaryota</taxon>
        <taxon>Sar</taxon>
        <taxon>Alveolata</taxon>
        <taxon>Dinophyceae</taxon>
        <taxon>Suessiales</taxon>
        <taxon>Symbiodiniaceae</taxon>
        <taxon>Durusdinium</taxon>
    </lineage>
</organism>
<sequence length="823" mass="84307">MQTLHCDSDLTHDFTVSRSHSHFGAADPRPPPTTLDTRRLARRRCSHQRTRCAAGLSPELAINSLDTALSSGDETVILGALDAVSSLSIASDDPAAKEEATNKKMEALSSAAGVVGASSASLARFGDVASNLLSSEAGAGGEASATVADQASGALTAALDAASEGVNPAAATSLLGAATSVGASFNADSGGSSVAQGARASKLRVLFSKLGSALLQQVPAGQATQISTVEGGKGTEIAVAKQDTTTAVANGISSGSAKIPGSALARRLQECNTIAVQSTDFVGSNPFTYLTPSLGQNQYVANGATVTTLEIKQCDSLIQKPNLDPAIDMTLPLNAALGEPPVGYAWEPVCLRLDETSEVLTVQEWTTDGMLRLLPPSYGSTSMECAASVGGGSYAAIYIPVKLEETVTSTTGTSTRTLVSTITSTTTTVLPVDSGMIIGVTLASLALIVVVGAIGWQCYVGNVKVSKPDLSCQRMQDVLAKWKSSKVAVEPQSGEPKPAWDRPADASSAEGKQARQDAQDHFWDWANDLVKSTSKTEPAAAEPQRSASGSFGGKAPHLPPRYAMPKPSAEKQEYFQNFAQELREIVAAGIPNMIADNQPAEDIIPPPPPPKRPSQSGPPQPPRTPPTWIRETAALSALPPPLEKAEKIEVRVDQAFNDWANDFAMVVDLAASPSDEGTAPPPPPPKPKGVPPAKALGALPAPPPRPQLADQPKAAPPVPPMAASGSALRSAGQAALPSMPPGPPPAPSGSGGSHEPLSPPTVKASQLSMGVPKQPLLPPLPKGASGGSALTVSGAPSVQLPGTLDSGEGSPTPRAANSDPPAE</sequence>
<feature type="region of interest" description="Disordered" evidence="1">
    <location>
        <begin position="487"/>
        <end position="517"/>
    </location>
</feature>
<keyword evidence="3" id="KW-1185">Reference proteome</keyword>
<feature type="region of interest" description="Disordered" evidence="1">
    <location>
        <begin position="534"/>
        <end position="569"/>
    </location>
</feature>
<name>A0ABP0JGV0_9DINO</name>
<comment type="caution">
    <text evidence="2">The sequence shown here is derived from an EMBL/GenBank/DDBJ whole genome shotgun (WGS) entry which is preliminary data.</text>
</comment>
<feature type="region of interest" description="Disordered" evidence="1">
    <location>
        <begin position="595"/>
        <end position="643"/>
    </location>
</feature>
<proteinExistence type="predicted"/>
<feature type="compositionally biased region" description="Pro residues" evidence="1">
    <location>
        <begin position="738"/>
        <end position="747"/>
    </location>
</feature>
<dbReference type="PANTHER" id="PTHR45725:SF1">
    <property type="entry name" value="DISHEVELLED ASSOCIATED ACTIVATOR OF MORPHOGENESIS, ISOFORM D"/>
    <property type="match status" value="1"/>
</dbReference>
<gene>
    <name evidence="2" type="ORF">CCMP2556_LOCUS11305</name>
</gene>
<accession>A0ABP0JGV0</accession>
<reference evidence="2 3" key="1">
    <citation type="submission" date="2024-02" db="EMBL/GenBank/DDBJ databases">
        <authorList>
            <person name="Chen Y."/>
            <person name="Shah S."/>
            <person name="Dougan E. K."/>
            <person name="Thang M."/>
            <person name="Chan C."/>
        </authorList>
    </citation>
    <scope>NUCLEOTIDE SEQUENCE [LARGE SCALE GENOMIC DNA]</scope>
</reference>
<dbReference type="PANTHER" id="PTHR45725">
    <property type="entry name" value="FORMIN HOMOLOGY 2 FAMILY MEMBER"/>
    <property type="match status" value="1"/>
</dbReference>
<feature type="compositionally biased region" description="Pro residues" evidence="1">
    <location>
        <begin position="604"/>
        <end position="625"/>
    </location>
</feature>
<evidence type="ECO:0000313" key="2">
    <source>
        <dbReference type="EMBL" id="CAK9013505.1"/>
    </source>
</evidence>
<feature type="region of interest" description="Disordered" evidence="1">
    <location>
        <begin position="670"/>
        <end position="823"/>
    </location>
</feature>
<protein>
    <submittedName>
        <fullName evidence="2">Uncharacterized protein</fullName>
    </submittedName>
</protein>
<dbReference type="InterPro" id="IPR051425">
    <property type="entry name" value="Formin_Homology"/>
</dbReference>
<dbReference type="EMBL" id="CAXAMN010005380">
    <property type="protein sequence ID" value="CAK9013505.1"/>
    <property type="molecule type" value="Genomic_DNA"/>
</dbReference>
<evidence type="ECO:0000313" key="3">
    <source>
        <dbReference type="Proteomes" id="UP001642484"/>
    </source>
</evidence>
<evidence type="ECO:0000256" key="1">
    <source>
        <dbReference type="SAM" id="MobiDB-lite"/>
    </source>
</evidence>